<gene>
    <name evidence="2" type="ORF">CUN67_09560</name>
</gene>
<dbReference type="Proteomes" id="UP000502005">
    <property type="component" value="Chromosome"/>
</dbReference>
<dbReference type="RefSeq" id="WP_208715021.1">
    <property type="nucleotide sequence ID" value="NZ_CP024768.1"/>
</dbReference>
<sequence length="1861" mass="210902">MQGAAPVSTPATGRAVPESAPLSTFPLSRFCRSLRNSLAHLYSNHRLPRSPSEALRQSLSNASGYLSILTRSSPSGIETPPLAAAQLVTRWIFSLLQQQAIHQADAQRLQLLTVTSAYPAVNAFIYRLNTFALSATSPQLATCALRRIDTFVASQHTWLASLPLQEQQVCREFMHKLTACLENMAFWQPRATLLLPAVCRLAPYFSVWAGVALPQLASSASSPHTRQLLSASILTEDNTGPDAEQWFTPDRTVINLPGDVTLPTLHLSKGQSRCLRLPKCPAELVSHTGNLTTGFDIAGVGIEHNLATEVCISNYGVPEIEINRQLNAATTAYPSRLYRVPLRIAGAGDDGVCPASRAAIPVTFSHQPDLLPAPVLAGEPLRAASADWNFLPMVGAQYSAGDANSAREQNSFLSPFFDWEDFYLPDEVEETSPPAETLSASLSPAEQIDHEVNLFERDKRILFAFRFPPRSPSTTDSRGLTTSVPATTPDSMTRLFGRTDEVSAAGSCRVPYIPLVARDLNEMFEKIDHWLRQMTPKQIDNVIHVFFTRMTGDTHSQLPLLDKIVTVARKLVMKNRQQYAFDDNESFQFAAQLFKHSYFSSNKELLKAWVKSGEGKQQLADILLNAIDRAIPDSGKLLSETFNILTQIVKPEFTSFSSLANIQIDLQNRFKNNLIATITMPNTTPPRFLENETAIEKLQFLHLEFIKNNLPCFRLSNKLDVSDEIVLSKNGMLLTIAAGIICDDNKLINLAKNKLIQFGTQALLRLSENYLLTKFSFFNHLLDTGKFRMFDFINRLEAEGGLLVRTLYFNHIIHQKLQQGGIQASQLKSDYQALADVSKKLCNLALEDISDIDQDFFLNASREPAGLEVCFITAENTSDAVKKRHFIGFTLAAHSERIRRCYTVSEIPALNNFVALLAYNDSENYRNKEQYTSWINYRGKADFIARLSGQNIGLMSQSTFFVSDKITVPAASAGESWKSYIQNLSQSIVSQRFPEMNTTSTVSSSTSLNTLINFTGNLISQFIPIESCKQALNDVLEKPDTATKVLLTLEDAMLCLYDLSPEGESSKLVKSLAYVARSVIGKITEKIREETKRTSAQFNAEPGNIPVLQEQIYLEDSQIKHVLANSSLFSADFNWMLHNNSLNLRQLPPQIKFLNVVWNMITDQIYCKANTTQGVRNYRVDQENLTLLPSDHEIPDHELHTQDLALNVNSFLTQIKNGTLDALKIARLEEDMTVVDKYGYVYFKKEFNEINFARANITDLFFNNLIAPAGWKPVNLWVKNDDGDMIITEWRDNHGHSQFQQLSKFSDFFRSWTGEPHNNNERSQRIKRDVSTPAPDYTDIISPMTYGYRIVNPYEDYQRIAAMKELITEGSKLPDPPHFAEIECRKMMQDLERNLPFGVLEQKFPAAREFIRKFAQWDIPAVINAGFKKFTKAIELFHQIYPEENTFYPKAVLLIEKLEALDRKITAFRYRNQAWRDKVAIYYDRYPAREIKVNSRINKILDSLSSPSPGSRDTAKYILKTRTTQDMVRNYPEFYARLTDNLKELQAQARMTSNLFNNRLYRNVMGDTLYEFTGVKFSQDEIASFTSDFRRMQNHIIATTPDKFRIFEERFSRDGKLVSGCFKDDAEKILFSTGDLAFTNLNDNHKYIYVQKILNDDLFKQIAAHEIDHVNNGLDLAYTPPEVYIESYNLIKKFSFSGIQQIGKELLSDRGHLVDYLMRDKDFLSNFCEQLIRYAKDPVHRVKIGDFQHNYLGKNAVHYRNRYSDEAIAKRSELKNLVAIAYNDHPFLLYFFKQNADFMISLWHRLAGIANKYFNQDRTISEEETAKFELLKSLVLKAGAAMLDEVNAGASTSNAGQGSQR</sequence>
<accession>A0A6B9FXI9</accession>
<evidence type="ECO:0000313" key="3">
    <source>
        <dbReference type="Proteomes" id="UP000502005"/>
    </source>
</evidence>
<evidence type="ECO:0000313" key="2">
    <source>
        <dbReference type="EMBL" id="QGY29161.1"/>
    </source>
</evidence>
<reference evidence="2 3" key="1">
    <citation type="submission" date="2017-11" db="EMBL/GenBank/DDBJ databases">
        <title>Genome sequence of Pantoea cypripedii NE1.</title>
        <authorList>
            <person name="Nascimento F.X."/>
        </authorList>
    </citation>
    <scope>NUCLEOTIDE SEQUENCE [LARGE SCALE GENOMIC DNA]</scope>
    <source>
        <strain evidence="2 3">NE1</strain>
    </source>
</reference>
<feature type="compositionally biased region" description="Polar residues" evidence="1">
    <location>
        <begin position="472"/>
        <end position="491"/>
    </location>
</feature>
<dbReference type="EMBL" id="CP024768">
    <property type="protein sequence ID" value="QGY29161.1"/>
    <property type="molecule type" value="Genomic_DNA"/>
</dbReference>
<organism evidence="2 3">
    <name type="scientific">Pantoea cypripedii</name>
    <name type="common">Pectobacterium cypripedii</name>
    <name type="synonym">Erwinia cypripedii</name>
    <dbReference type="NCBI Taxonomy" id="55209"/>
    <lineage>
        <taxon>Bacteria</taxon>
        <taxon>Pseudomonadati</taxon>
        <taxon>Pseudomonadota</taxon>
        <taxon>Gammaproteobacteria</taxon>
        <taxon>Enterobacterales</taxon>
        <taxon>Erwiniaceae</taxon>
        <taxon>Pantoea</taxon>
    </lineage>
</organism>
<evidence type="ECO:0000256" key="1">
    <source>
        <dbReference type="SAM" id="MobiDB-lite"/>
    </source>
</evidence>
<proteinExistence type="predicted"/>
<name>A0A6B9FXI9_PANCY</name>
<feature type="region of interest" description="Disordered" evidence="1">
    <location>
        <begin position="471"/>
        <end position="491"/>
    </location>
</feature>
<protein>
    <submittedName>
        <fullName evidence="2">Uncharacterized protein</fullName>
    </submittedName>
</protein>